<keyword evidence="1" id="KW-0732">Signal</keyword>
<dbReference type="Proteomes" id="UP000604046">
    <property type="component" value="Unassembled WGS sequence"/>
</dbReference>
<proteinExistence type="predicted"/>
<sequence>MARRSAALAVASAAALALSGGLAFVVPKSEQANSVSLRASVPRAQASAAPSAAWSAGATAVAAAALAAGVDGLISCGYRASATKPEQTAIICCEAWANGL</sequence>
<name>A0A812PBD5_9DINO</name>
<dbReference type="AlphaFoldDB" id="A0A812PBD5"/>
<keyword evidence="3" id="KW-1185">Reference proteome</keyword>
<evidence type="ECO:0000313" key="3">
    <source>
        <dbReference type="Proteomes" id="UP000604046"/>
    </source>
</evidence>
<feature type="chain" id="PRO_5032688954" evidence="1">
    <location>
        <begin position="24"/>
        <end position="100"/>
    </location>
</feature>
<organism evidence="2 3">
    <name type="scientific">Symbiodinium natans</name>
    <dbReference type="NCBI Taxonomy" id="878477"/>
    <lineage>
        <taxon>Eukaryota</taxon>
        <taxon>Sar</taxon>
        <taxon>Alveolata</taxon>
        <taxon>Dinophyceae</taxon>
        <taxon>Suessiales</taxon>
        <taxon>Symbiodiniaceae</taxon>
        <taxon>Symbiodinium</taxon>
    </lineage>
</organism>
<feature type="signal peptide" evidence="1">
    <location>
        <begin position="1"/>
        <end position="23"/>
    </location>
</feature>
<evidence type="ECO:0000256" key="1">
    <source>
        <dbReference type="SAM" id="SignalP"/>
    </source>
</evidence>
<protein>
    <submittedName>
        <fullName evidence="2">Uncharacterized protein</fullName>
    </submittedName>
</protein>
<dbReference type="EMBL" id="CAJNDS010002130">
    <property type="protein sequence ID" value="CAE7343612.1"/>
    <property type="molecule type" value="Genomic_DNA"/>
</dbReference>
<accession>A0A812PBD5</accession>
<gene>
    <name evidence="2" type="ORF">SNAT2548_LOCUS17997</name>
</gene>
<reference evidence="2" key="1">
    <citation type="submission" date="2021-02" db="EMBL/GenBank/DDBJ databases">
        <authorList>
            <person name="Dougan E. K."/>
            <person name="Rhodes N."/>
            <person name="Thang M."/>
            <person name="Chan C."/>
        </authorList>
    </citation>
    <scope>NUCLEOTIDE SEQUENCE</scope>
</reference>
<evidence type="ECO:0000313" key="2">
    <source>
        <dbReference type="EMBL" id="CAE7343612.1"/>
    </source>
</evidence>
<comment type="caution">
    <text evidence="2">The sequence shown here is derived from an EMBL/GenBank/DDBJ whole genome shotgun (WGS) entry which is preliminary data.</text>
</comment>